<reference evidence="3" key="1">
    <citation type="submission" date="2021-02" db="EMBL/GenBank/DDBJ databases">
        <authorList>
            <person name="Dougan E. K."/>
            <person name="Rhodes N."/>
            <person name="Thang M."/>
            <person name="Chan C."/>
        </authorList>
    </citation>
    <scope>NUCLEOTIDE SEQUENCE</scope>
</reference>
<dbReference type="Proteomes" id="UP000626109">
    <property type="component" value="Unassembled WGS sequence"/>
</dbReference>
<feature type="compositionally biased region" description="Pro residues" evidence="2">
    <location>
        <begin position="17"/>
        <end position="26"/>
    </location>
</feature>
<gene>
    <name evidence="3" type="ORF">PGLA2088_LOCUS32777</name>
</gene>
<accession>A0A813KFT4</accession>
<evidence type="ECO:0000256" key="2">
    <source>
        <dbReference type="SAM" id="MobiDB-lite"/>
    </source>
</evidence>
<name>A0A813KFT4_POLGL</name>
<dbReference type="AlphaFoldDB" id="A0A813KFT4"/>
<evidence type="ECO:0000313" key="4">
    <source>
        <dbReference type="Proteomes" id="UP000626109"/>
    </source>
</evidence>
<feature type="coiled-coil region" evidence="1">
    <location>
        <begin position="139"/>
        <end position="284"/>
    </location>
</feature>
<proteinExistence type="predicted"/>
<evidence type="ECO:0000313" key="3">
    <source>
        <dbReference type="EMBL" id="CAE8703295.1"/>
    </source>
</evidence>
<comment type="caution">
    <text evidence="3">The sequence shown here is derived from an EMBL/GenBank/DDBJ whole genome shotgun (WGS) entry which is preliminary data.</text>
</comment>
<dbReference type="EMBL" id="CAJNNW010030381">
    <property type="protein sequence ID" value="CAE8703295.1"/>
    <property type="molecule type" value="Genomic_DNA"/>
</dbReference>
<sequence>MSVLGTGPLSPSGNPGAPRPPPPRPPALGHEVEHDPVVRRLSASGSLDAASNSKALVRRRTTISNCASPEAQEKLIQDLRNEGLQLQRKIDEIVAARSRGGRSDLEDKAQAEQLQAKDQRLVELRQMVNVEKESCDLGMQPLRNQVQDLESEHAALKMELQRAKGGLDQTDVGLLASDVQRAEDGHRQLMSQLDRLQANSFISKTDDRREASRRVVELEDLVQRKAAEHEGLLDASMKAEQSRLSVVQDRQRLEEKCRDLRRRNEQLQMEVESQVSEMRRVEHEMRLMR</sequence>
<keyword evidence="1" id="KW-0175">Coiled coil</keyword>
<feature type="non-terminal residue" evidence="3">
    <location>
        <position position="289"/>
    </location>
</feature>
<organism evidence="3 4">
    <name type="scientific">Polarella glacialis</name>
    <name type="common">Dinoflagellate</name>
    <dbReference type="NCBI Taxonomy" id="89957"/>
    <lineage>
        <taxon>Eukaryota</taxon>
        <taxon>Sar</taxon>
        <taxon>Alveolata</taxon>
        <taxon>Dinophyceae</taxon>
        <taxon>Suessiales</taxon>
        <taxon>Suessiaceae</taxon>
        <taxon>Polarella</taxon>
    </lineage>
</organism>
<feature type="region of interest" description="Disordered" evidence="2">
    <location>
        <begin position="1"/>
        <end position="31"/>
    </location>
</feature>
<protein>
    <submittedName>
        <fullName evidence="3">Uncharacterized protein</fullName>
    </submittedName>
</protein>
<evidence type="ECO:0000256" key="1">
    <source>
        <dbReference type="SAM" id="Coils"/>
    </source>
</evidence>